<evidence type="ECO:0000313" key="3">
    <source>
        <dbReference type="EMBL" id="ALO60459.1"/>
    </source>
</evidence>
<feature type="compositionally biased region" description="Basic and acidic residues" evidence="1">
    <location>
        <begin position="176"/>
        <end position="196"/>
    </location>
</feature>
<dbReference type="PANTHER" id="PTHR22093">
    <property type="entry name" value="LEUKOCYTE RECEPTOR CLUSTER LRC MEMBER 1"/>
    <property type="match status" value="1"/>
</dbReference>
<feature type="compositionally biased region" description="Low complexity" evidence="1">
    <location>
        <begin position="242"/>
        <end position="253"/>
    </location>
</feature>
<dbReference type="PANTHER" id="PTHR22093:SF0">
    <property type="entry name" value="LEUKOCYTE RECEPTOR CLUSTER MEMBER 1"/>
    <property type="match status" value="1"/>
</dbReference>
<dbReference type="OrthoDB" id="2159131at2759"/>
<dbReference type="SMART" id="SM01083">
    <property type="entry name" value="Cir_N"/>
    <property type="match status" value="1"/>
</dbReference>
<feature type="compositionally biased region" description="Basic and acidic residues" evidence="1">
    <location>
        <begin position="94"/>
        <end position="130"/>
    </location>
</feature>
<feature type="compositionally biased region" description="Polar residues" evidence="1">
    <location>
        <begin position="232"/>
        <end position="241"/>
    </location>
</feature>
<feature type="region of interest" description="Disordered" evidence="1">
    <location>
        <begin position="1"/>
        <end position="130"/>
    </location>
</feature>
<feature type="region of interest" description="Disordered" evidence="1">
    <location>
        <begin position="146"/>
        <end position="301"/>
    </location>
</feature>
<keyword evidence="4" id="KW-1185">Reference proteome</keyword>
<gene>
    <name evidence="3" type="ordered locus">CNC02445</name>
</gene>
<dbReference type="EMBL" id="AE017343">
    <property type="protein sequence ID" value="ALO60459.1"/>
    <property type="molecule type" value="Genomic_DNA"/>
</dbReference>
<dbReference type="AlphaFoldDB" id="A0A0S2LIB6"/>
<dbReference type="GeneID" id="36392785"/>
<organism evidence="3 4">
    <name type="scientific">Cryptococcus deneoformans (strain JEC21 / ATCC MYA-565)</name>
    <name type="common">Cryptococcus neoformans var. neoformans serotype D</name>
    <dbReference type="NCBI Taxonomy" id="214684"/>
    <lineage>
        <taxon>Eukaryota</taxon>
        <taxon>Fungi</taxon>
        <taxon>Dikarya</taxon>
        <taxon>Basidiomycota</taxon>
        <taxon>Agaricomycotina</taxon>
        <taxon>Tremellomycetes</taxon>
        <taxon>Tremellales</taxon>
        <taxon>Cryptococcaceae</taxon>
        <taxon>Cryptococcus</taxon>
        <taxon>Cryptococcus neoformans species complex</taxon>
    </lineage>
</organism>
<evidence type="ECO:0000259" key="2">
    <source>
        <dbReference type="SMART" id="SM01083"/>
    </source>
</evidence>
<feature type="compositionally biased region" description="Polar residues" evidence="1">
    <location>
        <begin position="280"/>
        <end position="294"/>
    </location>
</feature>
<feature type="compositionally biased region" description="Basic and acidic residues" evidence="1">
    <location>
        <begin position="202"/>
        <end position="220"/>
    </location>
</feature>
<accession>A0A0S2LIB6</accession>
<feature type="compositionally biased region" description="Basic and acidic residues" evidence="1">
    <location>
        <begin position="256"/>
        <end position="267"/>
    </location>
</feature>
<evidence type="ECO:0000313" key="4">
    <source>
        <dbReference type="Proteomes" id="UP000002149"/>
    </source>
</evidence>
<dbReference type="KEGG" id="cne:CNC02445"/>
<name>A0A0S2LIB6_CRYD1</name>
<dbReference type="InParanoid" id="A0A0S2LIB6"/>
<feature type="compositionally biased region" description="Basic and acidic residues" evidence="1">
    <location>
        <begin position="15"/>
        <end position="50"/>
    </location>
</feature>
<dbReference type="RefSeq" id="XP_024514276.1">
    <property type="nucleotide sequence ID" value="XM_024658938.1"/>
</dbReference>
<dbReference type="InterPro" id="IPR019339">
    <property type="entry name" value="CIR_N_dom"/>
</dbReference>
<reference evidence="3 4" key="1">
    <citation type="journal article" date="2005" name="Science">
        <title>The genome of the basidiomycetous yeast and human pathogen Cryptococcus neoformans.</title>
        <authorList>
            <person name="Loftus B.J."/>
            <person name="Fung E."/>
            <person name="Roncaglia P."/>
            <person name="Rowley D."/>
            <person name="Amedeo P."/>
            <person name="Bruno D."/>
            <person name="Vamathevan J."/>
            <person name="Miranda M."/>
            <person name="Anderson I.J."/>
            <person name="Fraser J.A."/>
            <person name="Allen J.E."/>
            <person name="Bosdet I.E."/>
            <person name="Brent M.R."/>
            <person name="Chiu R."/>
            <person name="Doering T.L."/>
            <person name="Donlin M.J."/>
            <person name="D'Souza C.A."/>
            <person name="Fox D.S."/>
            <person name="Grinberg V."/>
            <person name="Fu J."/>
            <person name="Fukushima M."/>
            <person name="Haas B.J."/>
            <person name="Huang J.C."/>
            <person name="Janbon G."/>
            <person name="Jones S.J."/>
            <person name="Koo H.L."/>
            <person name="Krzywinski M.I."/>
            <person name="Kwon-Chung J.K."/>
            <person name="Lengeler K.B."/>
            <person name="Maiti R."/>
            <person name="Marra M.A."/>
            <person name="Marra R.E."/>
            <person name="Mathewson C.A."/>
            <person name="Mitchell T.G."/>
            <person name="Pertea M."/>
            <person name="Riggs F.R."/>
            <person name="Salzberg S.L."/>
            <person name="Schein J.E."/>
            <person name="Shvartsbeyn A."/>
            <person name="Shin H."/>
            <person name="Shumway M."/>
            <person name="Specht C.A."/>
            <person name="Suh B.B."/>
            <person name="Tenney A."/>
            <person name="Utterback T.R."/>
            <person name="Wickes B.L."/>
            <person name="Wortman J.R."/>
            <person name="Wye N.H."/>
            <person name="Kronstad J.W."/>
            <person name="Lodge J.K."/>
            <person name="Heitman J."/>
            <person name="Davis R.W."/>
            <person name="Fraser C.M."/>
            <person name="Hyman R.W."/>
        </authorList>
    </citation>
    <scope>NUCLEOTIDE SEQUENCE [LARGE SCALE GENOMIC DNA]</scope>
    <source>
        <strain evidence="4">JEC21 / ATCC MYA-565</strain>
    </source>
</reference>
<protein>
    <recommendedName>
        <fullName evidence="2">CBF1-interacting co-repressor CIR N-terminal domain-containing protein</fullName>
    </recommendedName>
</protein>
<dbReference type="InterPro" id="IPR039875">
    <property type="entry name" value="LENG1-like"/>
</dbReference>
<proteinExistence type="predicted"/>
<dbReference type="STRING" id="214684.A0A0S2LIB6"/>
<evidence type="ECO:0000256" key="1">
    <source>
        <dbReference type="SAM" id="MobiDB-lite"/>
    </source>
</evidence>
<dbReference type="VEuPathDB" id="FungiDB:CNC02445"/>
<dbReference type="PaxDb" id="214684-A0A0S2LIB6"/>
<dbReference type="Proteomes" id="UP000002149">
    <property type="component" value="Chromosome 3"/>
</dbReference>
<sequence>MPRLQILQHKSYHPYLEKNKERVRQDEARAQEEEIAKEQKRVDNEAEHRLTLLRRRANSPSVHDQQEEDLPSTSSSYAVDSTPDLLEKHRQKKIKEEKRERKKRERLDFDFPSQSDRRREKSDVIDHADLQEGGHFNFFAQFEKGESSRKPELTLAEVAKKKKEQEKDPFTVYLSRPERETNPWYTDRDMKRYEEKEVGEEAEARRDRERRKDARAKSRNDPLTNIDALFASHSSASRKGTSISKSASLSSARNSRKGDVNQSERQRALAMMAKSKQRVENWTDTPSTAYSGSHNWADDWERAKDQAGRRFFDPK</sequence>
<feature type="domain" description="CBF1-interacting co-repressor CIR N-terminal" evidence="2">
    <location>
        <begin position="11"/>
        <end position="47"/>
    </location>
</feature>